<feature type="region of interest" description="Disordered" evidence="3">
    <location>
        <begin position="186"/>
        <end position="206"/>
    </location>
</feature>
<proteinExistence type="inferred from homology"/>
<protein>
    <submittedName>
        <fullName evidence="4">TNNI1</fullName>
    </submittedName>
</protein>
<evidence type="ECO:0000256" key="3">
    <source>
        <dbReference type="SAM" id="MobiDB-lite"/>
    </source>
</evidence>
<dbReference type="PANTHER" id="PTHR13738">
    <property type="entry name" value="TROPONIN I"/>
    <property type="match status" value="1"/>
</dbReference>
<dbReference type="Pfam" id="PF00992">
    <property type="entry name" value="Troponin"/>
    <property type="match status" value="1"/>
</dbReference>
<sequence length="601" mass="69785">MASNSAALTDLVSLSTFRIRSGLRSGETETPSEDTSSRRSRRRRGTEDEIDTSATEETDSAPVSVPEPESQPQVNNNAEEEESRRREEEEEAERQRQAAEEARRRQQEEEDRRRREDEERRQREEEDRRKREEESIEETDSESDMDDETARAQQKEQDDHERKIEEQLKRLKILDKENDLLLEEEGWNGTTNGVTPVRRKSDERGKILSPKEPVRRSLTEYSLRTGEDGKCGKLKTFFEEKVEGHVNGDHNEMSRSLNFSKKSETKKDLAAYQAKVISPGASRLKDIQKKFEDKTNTENSSSRLGRFSASESYLNEKPISEKDNKKHILDRWQSVVETKKTPSKTQSWLSKSMSISVEFDLNKKGDKIERLTSKFDHNRNEKPDKIVKSATLPIQTNKDMSSLKRQWSQNTEESVNTGDIPEQRTTNRHSVPRVTERWLHKSHSSVETVSALPAVPESRTRPLSTSSVESNKEEEERLERERQEAEEREREEAARQMEEQQKKKKGKRKGLGGLSPEKKKMLKKLIMQKAAEDLRNEAKAKAEEKEKYINERVGPLSIEGKAEGDLVKLCKQLHQQLSKLEEEVYDWEVKIRKQDQEVCYN</sequence>
<feature type="region of interest" description="Disordered" evidence="3">
    <location>
        <begin position="392"/>
        <end position="519"/>
    </location>
</feature>
<evidence type="ECO:0000256" key="1">
    <source>
        <dbReference type="ARBA" id="ARBA00009930"/>
    </source>
</evidence>
<feature type="compositionally biased region" description="Basic and acidic residues" evidence="3">
    <location>
        <begin position="148"/>
        <end position="163"/>
    </location>
</feature>
<feature type="region of interest" description="Disordered" evidence="3">
    <location>
        <begin position="1"/>
        <end position="163"/>
    </location>
</feature>
<dbReference type="PANTHER" id="PTHR13738:SF1">
    <property type="entry name" value="TROPONIN I"/>
    <property type="match status" value="1"/>
</dbReference>
<dbReference type="GO" id="GO:0005861">
    <property type="term" value="C:troponin complex"/>
    <property type="evidence" value="ECO:0007669"/>
    <property type="project" value="InterPro"/>
</dbReference>
<evidence type="ECO:0000313" key="5">
    <source>
        <dbReference type="Proteomes" id="UP000507470"/>
    </source>
</evidence>
<keyword evidence="2" id="KW-0175">Coiled coil</keyword>
<accession>A0A6J8DMS6</accession>
<gene>
    <name evidence="4" type="ORF">MCOR_41598</name>
</gene>
<reference evidence="4 5" key="1">
    <citation type="submission" date="2020-06" db="EMBL/GenBank/DDBJ databases">
        <authorList>
            <person name="Li R."/>
            <person name="Bekaert M."/>
        </authorList>
    </citation>
    <scope>NUCLEOTIDE SEQUENCE [LARGE SCALE GENOMIC DNA]</scope>
    <source>
        <strain evidence="5">wild</strain>
    </source>
</reference>
<dbReference type="OrthoDB" id="6140410at2759"/>
<feature type="coiled-coil region" evidence="2">
    <location>
        <begin position="527"/>
        <end position="597"/>
    </location>
</feature>
<dbReference type="GO" id="GO:0006936">
    <property type="term" value="P:muscle contraction"/>
    <property type="evidence" value="ECO:0007669"/>
    <property type="project" value="TreeGrafter"/>
</dbReference>
<feature type="compositionally biased region" description="Acidic residues" evidence="3">
    <location>
        <begin position="48"/>
        <end position="59"/>
    </location>
</feature>
<keyword evidence="5" id="KW-1185">Reference proteome</keyword>
<dbReference type="Gene3D" id="1.20.5.350">
    <property type="match status" value="1"/>
</dbReference>
<feature type="compositionally biased region" description="Polar residues" evidence="3">
    <location>
        <begin position="1"/>
        <end position="18"/>
    </location>
</feature>
<dbReference type="EMBL" id="CACVKT020007516">
    <property type="protein sequence ID" value="CAC5408180.1"/>
    <property type="molecule type" value="Genomic_DNA"/>
</dbReference>
<evidence type="ECO:0000256" key="2">
    <source>
        <dbReference type="SAM" id="Coils"/>
    </source>
</evidence>
<feature type="compositionally biased region" description="Basic and acidic residues" evidence="3">
    <location>
        <begin position="82"/>
        <end position="133"/>
    </location>
</feature>
<feature type="compositionally biased region" description="Polar residues" evidence="3">
    <location>
        <begin position="392"/>
        <end position="417"/>
    </location>
</feature>
<dbReference type="SUPFAM" id="SSF90250">
    <property type="entry name" value="Troponin coil-coiled subunits"/>
    <property type="match status" value="1"/>
</dbReference>
<dbReference type="AlphaFoldDB" id="A0A6J8DMS6"/>
<dbReference type="Proteomes" id="UP000507470">
    <property type="component" value="Unassembled WGS sequence"/>
</dbReference>
<organism evidence="4 5">
    <name type="scientific">Mytilus coruscus</name>
    <name type="common">Sea mussel</name>
    <dbReference type="NCBI Taxonomy" id="42192"/>
    <lineage>
        <taxon>Eukaryota</taxon>
        <taxon>Metazoa</taxon>
        <taxon>Spiralia</taxon>
        <taxon>Lophotrochozoa</taxon>
        <taxon>Mollusca</taxon>
        <taxon>Bivalvia</taxon>
        <taxon>Autobranchia</taxon>
        <taxon>Pteriomorphia</taxon>
        <taxon>Mytilida</taxon>
        <taxon>Mytiloidea</taxon>
        <taxon>Mytilidae</taxon>
        <taxon>Mytilinae</taxon>
        <taxon>Mytilus</taxon>
    </lineage>
</organism>
<feature type="compositionally biased region" description="Acidic residues" evidence="3">
    <location>
        <begin position="134"/>
        <end position="147"/>
    </location>
</feature>
<name>A0A6J8DMS6_MYTCO</name>
<dbReference type="InterPro" id="IPR038077">
    <property type="entry name" value="Troponin_sf"/>
</dbReference>
<dbReference type="InterPro" id="IPR001978">
    <property type="entry name" value="Troponin"/>
</dbReference>
<dbReference type="InterPro" id="IPR050875">
    <property type="entry name" value="Troponin_I"/>
</dbReference>
<comment type="similarity">
    <text evidence="1">Belongs to the troponin I family.</text>
</comment>
<feature type="compositionally biased region" description="Basic and acidic residues" evidence="3">
    <location>
        <begin position="470"/>
        <end position="501"/>
    </location>
</feature>
<evidence type="ECO:0000313" key="4">
    <source>
        <dbReference type="EMBL" id="CAC5408180.1"/>
    </source>
</evidence>